<dbReference type="Pfam" id="PF00069">
    <property type="entry name" value="Pkinase"/>
    <property type="match status" value="1"/>
</dbReference>
<comment type="caution">
    <text evidence="6">The sequence shown here is derived from an EMBL/GenBank/DDBJ whole genome shotgun (WGS) entry which is preliminary data.</text>
</comment>
<dbReference type="InterPro" id="IPR051681">
    <property type="entry name" value="Ser/Thr_Kinases-Pseudokinases"/>
</dbReference>
<dbReference type="GeneID" id="34588264"/>
<dbReference type="InterPro" id="IPR000719">
    <property type="entry name" value="Prot_kinase_dom"/>
</dbReference>
<dbReference type="EMBL" id="LVCJ01000026">
    <property type="protein sequence ID" value="OAL35940.1"/>
    <property type="molecule type" value="Genomic_DNA"/>
</dbReference>
<protein>
    <recommendedName>
        <fullName evidence="5">Protein kinase domain-containing protein</fullName>
    </recommendedName>
</protein>
<evidence type="ECO:0000259" key="5">
    <source>
        <dbReference type="PROSITE" id="PS50011"/>
    </source>
</evidence>
<proteinExistence type="predicted"/>
<keyword evidence="4" id="KW-0067">ATP-binding</keyword>
<keyword evidence="1" id="KW-0808">Transferase</keyword>
<reference evidence="6 7" key="1">
    <citation type="submission" date="2016-03" db="EMBL/GenBank/DDBJ databases">
        <title>The draft genome sequence of Fonsecaea nubica causative agent of cutaneous subcutaneous infection in human host.</title>
        <authorList>
            <person name="Costa F."/>
            <person name="Sybren D.H."/>
            <person name="Raittz R.T."/>
            <person name="Weiss V.A."/>
            <person name="Leao A.C."/>
            <person name="Gomes R."/>
            <person name="De Souza E.M."/>
            <person name="Pedrosa F.O."/>
            <person name="Steffens M.B."/>
            <person name="Bombassaro A."/>
            <person name="Tadra-Sfeir M.Z."/>
            <person name="Moreno L.F."/>
            <person name="Najafzadeh M.J."/>
            <person name="Felipe M.S."/>
            <person name="Teixeira M."/>
            <person name="Sun J."/>
            <person name="Xi L."/>
            <person name="Castro M.A."/>
            <person name="Vicente V.A."/>
        </authorList>
    </citation>
    <scope>NUCLEOTIDE SEQUENCE [LARGE SCALE GENOMIC DNA]</scope>
    <source>
        <strain evidence="6 7">CBS 269.64</strain>
    </source>
</reference>
<accession>A0A178D1A0</accession>
<dbReference type="PANTHER" id="PTHR44329">
    <property type="entry name" value="SERINE/THREONINE-PROTEIN KINASE TNNI3K-RELATED"/>
    <property type="match status" value="1"/>
</dbReference>
<dbReference type="Proteomes" id="UP000185904">
    <property type="component" value="Unassembled WGS sequence"/>
</dbReference>
<dbReference type="SUPFAM" id="SSF56112">
    <property type="entry name" value="Protein kinase-like (PK-like)"/>
    <property type="match status" value="1"/>
</dbReference>
<feature type="domain" description="Protein kinase" evidence="5">
    <location>
        <begin position="18"/>
        <end position="256"/>
    </location>
</feature>
<dbReference type="PANTHER" id="PTHR44329:SF288">
    <property type="entry name" value="MITOGEN-ACTIVATED PROTEIN KINASE KINASE KINASE 20"/>
    <property type="match status" value="1"/>
</dbReference>
<evidence type="ECO:0000313" key="7">
    <source>
        <dbReference type="Proteomes" id="UP000185904"/>
    </source>
</evidence>
<dbReference type="AlphaFoldDB" id="A0A178D1A0"/>
<dbReference type="PROSITE" id="PS50011">
    <property type="entry name" value="PROTEIN_KINASE_DOM"/>
    <property type="match status" value="1"/>
</dbReference>
<evidence type="ECO:0000256" key="3">
    <source>
        <dbReference type="ARBA" id="ARBA00022777"/>
    </source>
</evidence>
<gene>
    <name evidence="6" type="ORF">AYO20_04846</name>
</gene>
<evidence type="ECO:0000256" key="1">
    <source>
        <dbReference type="ARBA" id="ARBA00022679"/>
    </source>
</evidence>
<evidence type="ECO:0000313" key="6">
    <source>
        <dbReference type="EMBL" id="OAL35940.1"/>
    </source>
</evidence>
<sequence>MSQKPCLKSRPLPPLSTVEGLDCLDVGKSANVYALDNERVVKRYDGGNDEEVRAERIVYDRLGHHPNIAEFLGALDDGSIVLERGQVLRAVLAQQQTGPDTIPLRTKYRWVQQAATGLQHLHDHGIIQADVGCRNMIVVDGTLKLINFEGCSIDGEGPRSSYEWFSYKPSTPRATVQTDIFALGCAMYEIMTGKPPYYEFKGTENAREHVERLYEANQFPDVARLPLGQVISDCWRGKFNSMREVMGESGTIHIVAEHCRRSSHGGSLLGGE</sequence>
<keyword evidence="2" id="KW-0547">Nucleotide-binding</keyword>
<dbReference type="GO" id="GO:0004674">
    <property type="term" value="F:protein serine/threonine kinase activity"/>
    <property type="evidence" value="ECO:0007669"/>
    <property type="project" value="TreeGrafter"/>
</dbReference>
<dbReference type="OrthoDB" id="1668230at2759"/>
<evidence type="ECO:0000256" key="2">
    <source>
        <dbReference type="ARBA" id="ARBA00022741"/>
    </source>
</evidence>
<dbReference type="Gene3D" id="1.10.510.10">
    <property type="entry name" value="Transferase(Phosphotransferase) domain 1"/>
    <property type="match status" value="1"/>
</dbReference>
<evidence type="ECO:0000256" key="4">
    <source>
        <dbReference type="ARBA" id="ARBA00022840"/>
    </source>
</evidence>
<dbReference type="RefSeq" id="XP_022500952.1">
    <property type="nucleotide sequence ID" value="XM_022643141.1"/>
</dbReference>
<organism evidence="6 7">
    <name type="scientific">Fonsecaea nubica</name>
    <dbReference type="NCBI Taxonomy" id="856822"/>
    <lineage>
        <taxon>Eukaryota</taxon>
        <taxon>Fungi</taxon>
        <taxon>Dikarya</taxon>
        <taxon>Ascomycota</taxon>
        <taxon>Pezizomycotina</taxon>
        <taxon>Eurotiomycetes</taxon>
        <taxon>Chaetothyriomycetidae</taxon>
        <taxon>Chaetothyriales</taxon>
        <taxon>Herpotrichiellaceae</taxon>
        <taxon>Fonsecaea</taxon>
    </lineage>
</organism>
<name>A0A178D1A0_9EURO</name>
<keyword evidence="7" id="KW-1185">Reference proteome</keyword>
<keyword evidence="3" id="KW-0418">Kinase</keyword>
<dbReference type="GO" id="GO:0005524">
    <property type="term" value="F:ATP binding"/>
    <property type="evidence" value="ECO:0007669"/>
    <property type="project" value="UniProtKB-KW"/>
</dbReference>
<dbReference type="InterPro" id="IPR011009">
    <property type="entry name" value="Kinase-like_dom_sf"/>
</dbReference>